<name>A0A914VG75_9BILA</name>
<dbReference type="Pfam" id="PF19281">
    <property type="entry name" value="PHYHIP_C"/>
    <property type="match status" value="1"/>
</dbReference>
<evidence type="ECO:0000313" key="2">
    <source>
        <dbReference type="Proteomes" id="UP000887566"/>
    </source>
</evidence>
<dbReference type="InterPro" id="IPR042868">
    <property type="entry name" value="PHYHIP/PHYHIPL"/>
</dbReference>
<feature type="domain" description="Phytanoyl-CoA hydroxylase-interacting protein-like C-terminal" evidence="1">
    <location>
        <begin position="50"/>
        <end position="183"/>
    </location>
</feature>
<reference evidence="3" key="1">
    <citation type="submission" date="2022-11" db="UniProtKB">
        <authorList>
            <consortium name="WormBaseParasite"/>
        </authorList>
    </citation>
    <scope>IDENTIFICATION</scope>
</reference>
<dbReference type="InterPro" id="IPR045545">
    <property type="entry name" value="PHYIP/PHIPL_C"/>
</dbReference>
<dbReference type="PANTHER" id="PTHR15698:SF4">
    <property type="entry name" value="PHYTANOYL-COA HYDROXYLASE-INTERACTING PROTEIN-LIKE C-TERMINAL DOMAIN-CONTAINING PROTEIN"/>
    <property type="match status" value="1"/>
</dbReference>
<sequence>MNPNSYNYEDNYQLSGKYRYSSADLNKLHIQASDFINSLRVKKTVLWEEVAVLSRVEPNAYYENILNHPQQPGIEQPYTKNNNGHSESPINGNIVGLFMAPGGVLGDSYYGDIGYEHKIKDLLPKISDYHLYFADFFCTGEFTNHKITLVTCRIGGDADQFCDSRGLVKLDWYNNPYYKVDDHHKFYQNFNQENDYRSKLNAPIGVRTINLYQPSVADKYCLPSLRNQQTSFYQATALSAFGSAELYQLHKQASNHIVQLLNQKRVDWNEETVLSRVEPYAYYREILNHPQHPGIEWPYIKNSNGHAESPINKKIYGLFMGPGTYFYCVCNVHQKLK</sequence>
<keyword evidence="2" id="KW-1185">Reference proteome</keyword>
<dbReference type="PANTHER" id="PTHR15698">
    <property type="entry name" value="PROTEIN CBG15099"/>
    <property type="match status" value="1"/>
</dbReference>
<dbReference type="AlphaFoldDB" id="A0A914VG75"/>
<protein>
    <submittedName>
        <fullName evidence="3">Phytanoyl-CoA hydroxylase-interacting protein-like C-terminal domain-containing protein</fullName>
    </submittedName>
</protein>
<dbReference type="Proteomes" id="UP000887566">
    <property type="component" value="Unplaced"/>
</dbReference>
<organism evidence="2 3">
    <name type="scientific">Plectus sambesii</name>
    <dbReference type="NCBI Taxonomy" id="2011161"/>
    <lineage>
        <taxon>Eukaryota</taxon>
        <taxon>Metazoa</taxon>
        <taxon>Ecdysozoa</taxon>
        <taxon>Nematoda</taxon>
        <taxon>Chromadorea</taxon>
        <taxon>Plectida</taxon>
        <taxon>Plectina</taxon>
        <taxon>Plectoidea</taxon>
        <taxon>Plectidae</taxon>
        <taxon>Plectus</taxon>
    </lineage>
</organism>
<proteinExistence type="predicted"/>
<evidence type="ECO:0000313" key="3">
    <source>
        <dbReference type="WBParaSite" id="PSAMB.scaffold1946size26503.g15729.t1"/>
    </source>
</evidence>
<dbReference type="WBParaSite" id="PSAMB.scaffold1946size26503.g15729.t1">
    <property type="protein sequence ID" value="PSAMB.scaffold1946size26503.g15729.t1"/>
    <property type="gene ID" value="PSAMB.scaffold1946size26503.g15729"/>
</dbReference>
<dbReference type="GO" id="GO:0005737">
    <property type="term" value="C:cytoplasm"/>
    <property type="evidence" value="ECO:0007669"/>
    <property type="project" value="TreeGrafter"/>
</dbReference>
<accession>A0A914VG75</accession>
<evidence type="ECO:0000259" key="1">
    <source>
        <dbReference type="Pfam" id="PF19281"/>
    </source>
</evidence>